<feature type="transmembrane region" description="Helical" evidence="6">
    <location>
        <begin position="462"/>
        <end position="479"/>
    </location>
</feature>
<evidence type="ECO:0000313" key="8">
    <source>
        <dbReference type="Proteomes" id="UP001167796"/>
    </source>
</evidence>
<feature type="transmembrane region" description="Helical" evidence="6">
    <location>
        <begin position="196"/>
        <end position="221"/>
    </location>
</feature>
<comment type="subcellular location">
    <subcellularLocation>
        <location evidence="1">Membrane</location>
        <topology evidence="1">Multi-pass membrane protein</topology>
    </subcellularLocation>
</comment>
<feature type="transmembrane region" description="Helical" evidence="6">
    <location>
        <begin position="485"/>
        <end position="502"/>
    </location>
</feature>
<proteinExistence type="predicted"/>
<dbReference type="RefSeq" id="WP_305012221.1">
    <property type="nucleotide sequence ID" value="NZ_JAUQSX010000007.1"/>
</dbReference>
<keyword evidence="5 6" id="KW-0472">Membrane</keyword>
<accession>A0ABT9ACH1</accession>
<dbReference type="PANTHER" id="PTHR43243:SF4">
    <property type="entry name" value="CATIONIC AMINO ACID TRANSPORTER 4"/>
    <property type="match status" value="1"/>
</dbReference>
<feature type="transmembrane region" description="Helical" evidence="6">
    <location>
        <begin position="34"/>
        <end position="56"/>
    </location>
</feature>
<gene>
    <name evidence="7" type="ORF">Q5H92_14340</name>
</gene>
<reference evidence="7" key="1">
    <citation type="submission" date="2023-07" db="EMBL/GenBank/DDBJ databases">
        <authorList>
            <person name="Kim M.K."/>
        </authorList>
    </citation>
    <scope>NUCLEOTIDE SEQUENCE</scope>
    <source>
        <strain evidence="7">M29</strain>
    </source>
</reference>
<evidence type="ECO:0000256" key="4">
    <source>
        <dbReference type="ARBA" id="ARBA00022989"/>
    </source>
</evidence>
<sequence>MASIFAKKPLAVLLGEANSTGHGTLQRTLGAGNLVALGVGAIIGAGLFVRTAAAAAQASGPGVTLAFIVAAIGCVFAGLCYAEFAAMIPIAGSAYTYAYTTMGEFVAWVIGWALIMEYALGAATVSIAWSEYLNKLLEAVHTKVDFVNTIPYNLSHSPFESAVVNGTLEHGLINLPALFIIVMLSLLLIKGTQESAMFNAIVVVLKVAIVLVFIAVGWQFINPANHTPYLIPENAAPVKNAAGVVVREYTAWNKHGWGGVLGGAAIVFFAFIGFDAVSTAAQEAKNPKRDMPIGILGSLAVCTVLYILFGHVLTGVANWREFADPALGGEASVTYAIKAHMPGYEWLGTAVTLAILLGFSSVILVMLMGQSRVFFSMAKDGLMPKAFSELHPKFNTPYKSNLALLVFVGAFAAFVPGSLAGDLTSFGTLLAFVLVSLGVWIMRRSDPDQPRPFRSPLSSASFPLVPILGAAICTLMILALDSNTLKLALGWMLLGFVVYFLYGKRNSMLQKGVVVVPTEMDEEAFIKPDKNNL</sequence>
<keyword evidence="4 6" id="KW-1133">Transmembrane helix</keyword>
<evidence type="ECO:0000256" key="2">
    <source>
        <dbReference type="ARBA" id="ARBA00022448"/>
    </source>
</evidence>
<keyword evidence="2" id="KW-0813">Transport</keyword>
<feature type="transmembrane region" description="Helical" evidence="6">
    <location>
        <begin position="293"/>
        <end position="313"/>
    </location>
</feature>
<evidence type="ECO:0000256" key="3">
    <source>
        <dbReference type="ARBA" id="ARBA00022692"/>
    </source>
</evidence>
<dbReference type="Proteomes" id="UP001167796">
    <property type="component" value="Unassembled WGS sequence"/>
</dbReference>
<feature type="transmembrane region" description="Helical" evidence="6">
    <location>
        <begin position="257"/>
        <end position="281"/>
    </location>
</feature>
<dbReference type="Gene3D" id="1.20.1740.10">
    <property type="entry name" value="Amino acid/polyamine transporter I"/>
    <property type="match status" value="1"/>
</dbReference>
<keyword evidence="8" id="KW-1185">Reference proteome</keyword>
<dbReference type="EMBL" id="JAUQSX010000007">
    <property type="protein sequence ID" value="MDO7847545.1"/>
    <property type="molecule type" value="Genomic_DNA"/>
</dbReference>
<organism evidence="7 8">
    <name type="scientific">Hymenobacter mellowenesis</name>
    <dbReference type="NCBI Taxonomy" id="3063995"/>
    <lineage>
        <taxon>Bacteria</taxon>
        <taxon>Pseudomonadati</taxon>
        <taxon>Bacteroidota</taxon>
        <taxon>Cytophagia</taxon>
        <taxon>Cytophagales</taxon>
        <taxon>Hymenobacteraceae</taxon>
        <taxon>Hymenobacter</taxon>
    </lineage>
</organism>
<feature type="transmembrane region" description="Helical" evidence="6">
    <location>
        <begin position="171"/>
        <end position="189"/>
    </location>
</feature>
<feature type="transmembrane region" description="Helical" evidence="6">
    <location>
        <begin position="346"/>
        <end position="369"/>
    </location>
</feature>
<comment type="caution">
    <text evidence="7">The sequence shown here is derived from an EMBL/GenBank/DDBJ whole genome shotgun (WGS) entry which is preliminary data.</text>
</comment>
<evidence type="ECO:0000256" key="6">
    <source>
        <dbReference type="SAM" id="Phobius"/>
    </source>
</evidence>
<evidence type="ECO:0000313" key="7">
    <source>
        <dbReference type="EMBL" id="MDO7847545.1"/>
    </source>
</evidence>
<evidence type="ECO:0000256" key="5">
    <source>
        <dbReference type="ARBA" id="ARBA00023136"/>
    </source>
</evidence>
<dbReference type="Pfam" id="PF13520">
    <property type="entry name" value="AA_permease_2"/>
    <property type="match status" value="1"/>
</dbReference>
<name>A0ABT9ACH1_9BACT</name>
<evidence type="ECO:0000256" key="1">
    <source>
        <dbReference type="ARBA" id="ARBA00004141"/>
    </source>
</evidence>
<feature type="transmembrane region" description="Helical" evidence="6">
    <location>
        <begin position="62"/>
        <end position="84"/>
    </location>
</feature>
<feature type="transmembrane region" description="Helical" evidence="6">
    <location>
        <begin position="402"/>
        <end position="419"/>
    </location>
</feature>
<protein>
    <submittedName>
        <fullName evidence="7">Amino acid permease</fullName>
    </submittedName>
</protein>
<feature type="transmembrane region" description="Helical" evidence="6">
    <location>
        <begin position="105"/>
        <end position="129"/>
    </location>
</feature>
<dbReference type="PANTHER" id="PTHR43243">
    <property type="entry name" value="INNER MEMBRANE TRANSPORTER YGJI-RELATED"/>
    <property type="match status" value="1"/>
</dbReference>
<dbReference type="PIRSF" id="PIRSF006060">
    <property type="entry name" value="AA_transporter"/>
    <property type="match status" value="1"/>
</dbReference>
<keyword evidence="3 6" id="KW-0812">Transmembrane</keyword>
<dbReference type="InterPro" id="IPR002293">
    <property type="entry name" value="AA/rel_permease1"/>
</dbReference>
<feature type="transmembrane region" description="Helical" evidence="6">
    <location>
        <begin position="425"/>
        <end position="442"/>
    </location>
</feature>